<proteinExistence type="predicted"/>
<evidence type="ECO:0000313" key="3">
    <source>
        <dbReference type="Proteomes" id="UP000023152"/>
    </source>
</evidence>
<gene>
    <name evidence="2" type="ORF">RFI_30341</name>
</gene>
<keyword evidence="3" id="KW-1185">Reference proteome</keyword>
<feature type="compositionally biased region" description="Low complexity" evidence="1">
    <location>
        <begin position="201"/>
        <end position="218"/>
    </location>
</feature>
<organism evidence="2 3">
    <name type="scientific">Reticulomyxa filosa</name>
    <dbReference type="NCBI Taxonomy" id="46433"/>
    <lineage>
        <taxon>Eukaryota</taxon>
        <taxon>Sar</taxon>
        <taxon>Rhizaria</taxon>
        <taxon>Retaria</taxon>
        <taxon>Foraminifera</taxon>
        <taxon>Monothalamids</taxon>
        <taxon>Reticulomyxidae</taxon>
        <taxon>Reticulomyxa</taxon>
    </lineage>
</organism>
<feature type="compositionally biased region" description="Basic and acidic residues" evidence="1">
    <location>
        <begin position="168"/>
        <end position="200"/>
    </location>
</feature>
<comment type="caution">
    <text evidence="2">The sequence shown here is derived from an EMBL/GenBank/DDBJ whole genome shotgun (WGS) entry which is preliminary data.</text>
</comment>
<name>X6M0W6_RETFI</name>
<accession>X6M0W6</accession>
<protein>
    <submittedName>
        <fullName evidence="2">Uncharacterized protein</fullName>
    </submittedName>
</protein>
<feature type="compositionally biased region" description="Polar residues" evidence="1">
    <location>
        <begin position="144"/>
        <end position="156"/>
    </location>
</feature>
<dbReference type="Proteomes" id="UP000023152">
    <property type="component" value="Unassembled WGS sequence"/>
</dbReference>
<reference evidence="2 3" key="1">
    <citation type="journal article" date="2013" name="Curr. Biol.">
        <title>The Genome of the Foraminiferan Reticulomyxa filosa.</title>
        <authorList>
            <person name="Glockner G."/>
            <person name="Hulsmann N."/>
            <person name="Schleicher M."/>
            <person name="Noegel A.A."/>
            <person name="Eichinger L."/>
            <person name="Gallinger C."/>
            <person name="Pawlowski J."/>
            <person name="Sierra R."/>
            <person name="Euteneuer U."/>
            <person name="Pillet L."/>
            <person name="Moustafa A."/>
            <person name="Platzer M."/>
            <person name="Groth M."/>
            <person name="Szafranski K."/>
            <person name="Schliwa M."/>
        </authorList>
    </citation>
    <scope>NUCLEOTIDE SEQUENCE [LARGE SCALE GENOMIC DNA]</scope>
</reference>
<feature type="non-terminal residue" evidence="2">
    <location>
        <position position="1"/>
    </location>
</feature>
<sequence>TVAINNLNAEGMNGFVTPSTEPVLPGKTIKSSLPGIFPDIEEGLEVINCVYYLPAKTKHVTKLLAGVKFPPKLLTETDLDAIVTAPRFGKPRGKQRLDSMLNKDTHFNYNRSWGWGGQGFAEGRYKALNNDYKSSHGSGGSSSKRYATNQDYQPTRSEYEAMNISSRRANDDNRRDNWRINDDNRRDNWRTNDDNRRDNWRANVNNQRASSSAGSSISETDTRVRDRTPTNFDSHIPSANPDHSFRTRQHDLHLNSRMSDFIPFEPFPATGNQFFLEGKGAKCFVLFCFFKKKIEYLDQMKIQNR</sequence>
<evidence type="ECO:0000313" key="2">
    <source>
        <dbReference type="EMBL" id="ETO07052.1"/>
    </source>
</evidence>
<dbReference type="AlphaFoldDB" id="X6M0W6"/>
<feature type="region of interest" description="Disordered" evidence="1">
    <location>
        <begin position="133"/>
        <end position="245"/>
    </location>
</feature>
<dbReference type="EMBL" id="ASPP01026556">
    <property type="protein sequence ID" value="ETO07052.1"/>
    <property type="molecule type" value="Genomic_DNA"/>
</dbReference>
<evidence type="ECO:0000256" key="1">
    <source>
        <dbReference type="SAM" id="MobiDB-lite"/>
    </source>
</evidence>